<evidence type="ECO:0000256" key="6">
    <source>
        <dbReference type="RuleBase" id="RU362119"/>
    </source>
</evidence>
<feature type="domain" description="Calcineurin-like phosphoesterase" evidence="7">
    <location>
        <begin position="39"/>
        <end position="271"/>
    </location>
</feature>
<keyword evidence="3" id="KW-0964">Secreted</keyword>
<dbReference type="OrthoDB" id="9775118at2"/>
<keyword evidence="10" id="KW-1185">Reference proteome</keyword>
<keyword evidence="6" id="KW-0378">Hydrolase</keyword>
<feature type="chain" id="PRO_5017102052" evidence="6">
    <location>
        <begin position="22"/>
        <end position="531"/>
    </location>
</feature>
<dbReference type="GO" id="GO:0000166">
    <property type="term" value="F:nucleotide binding"/>
    <property type="evidence" value="ECO:0007669"/>
    <property type="project" value="UniProtKB-KW"/>
</dbReference>
<dbReference type="PANTHER" id="PTHR11575">
    <property type="entry name" value="5'-NUCLEOTIDASE-RELATED"/>
    <property type="match status" value="1"/>
</dbReference>
<name>A0A396SF25_9BACL</name>
<dbReference type="InterPro" id="IPR008334">
    <property type="entry name" value="5'-Nucleotdase_C"/>
</dbReference>
<keyword evidence="4 6" id="KW-0732">Signal</keyword>
<evidence type="ECO:0000259" key="8">
    <source>
        <dbReference type="Pfam" id="PF02872"/>
    </source>
</evidence>
<feature type="domain" description="5'-Nucleotidase C-terminal" evidence="8">
    <location>
        <begin position="345"/>
        <end position="495"/>
    </location>
</feature>
<dbReference type="Pfam" id="PF00149">
    <property type="entry name" value="Metallophos"/>
    <property type="match status" value="1"/>
</dbReference>
<dbReference type="InterPro" id="IPR029052">
    <property type="entry name" value="Metallo-depent_PP-like"/>
</dbReference>
<dbReference type="FunFam" id="3.60.21.10:FF:000052">
    <property type="entry name" value="Endonuclease YhcR"/>
    <property type="match status" value="1"/>
</dbReference>
<dbReference type="InterPro" id="IPR006179">
    <property type="entry name" value="5_nucleotidase/apyrase"/>
</dbReference>
<dbReference type="RefSeq" id="WP_118876366.1">
    <property type="nucleotide sequence ID" value="NZ_QWEI01000004.1"/>
</dbReference>
<dbReference type="AlphaFoldDB" id="A0A396SF25"/>
<evidence type="ECO:0000313" key="9">
    <source>
        <dbReference type="EMBL" id="RHW36842.1"/>
    </source>
</evidence>
<dbReference type="GO" id="GO:0008253">
    <property type="term" value="F:5'-nucleotidase activity"/>
    <property type="evidence" value="ECO:0007669"/>
    <property type="project" value="TreeGrafter"/>
</dbReference>
<evidence type="ECO:0000256" key="3">
    <source>
        <dbReference type="ARBA" id="ARBA00022525"/>
    </source>
</evidence>
<dbReference type="InterPro" id="IPR004843">
    <property type="entry name" value="Calcineurin-like_PHP"/>
</dbReference>
<dbReference type="Proteomes" id="UP000265692">
    <property type="component" value="Unassembled WGS sequence"/>
</dbReference>
<dbReference type="SUPFAM" id="SSF55816">
    <property type="entry name" value="5'-nucleotidase (syn. UDP-sugar hydrolase), C-terminal domain"/>
    <property type="match status" value="1"/>
</dbReference>
<evidence type="ECO:0000256" key="5">
    <source>
        <dbReference type="ARBA" id="ARBA00023088"/>
    </source>
</evidence>
<evidence type="ECO:0000256" key="2">
    <source>
        <dbReference type="ARBA" id="ARBA00022512"/>
    </source>
</evidence>
<dbReference type="Pfam" id="PF02872">
    <property type="entry name" value="5_nucleotid_C"/>
    <property type="match status" value="1"/>
</dbReference>
<evidence type="ECO:0000259" key="7">
    <source>
        <dbReference type="Pfam" id="PF00149"/>
    </source>
</evidence>
<comment type="subcellular location">
    <subcellularLocation>
        <location evidence="1">Secreted</location>
        <location evidence="1">Cell wall</location>
        <topology evidence="1">Peptidoglycan-anchor</topology>
    </subcellularLocation>
</comment>
<reference evidence="9 10" key="1">
    <citation type="submission" date="2018-08" db="EMBL/GenBank/DDBJ databases">
        <title>Lysinibacillus sp. YLB-03 draft genome sequence.</title>
        <authorList>
            <person name="Yu L."/>
        </authorList>
    </citation>
    <scope>NUCLEOTIDE SEQUENCE [LARGE SCALE GENOMIC DNA]</scope>
    <source>
        <strain evidence="9 10">YLB-03</strain>
    </source>
</reference>
<comment type="similarity">
    <text evidence="6">Belongs to the 5'-nucleotidase family.</text>
</comment>
<dbReference type="PRINTS" id="PR01607">
    <property type="entry name" value="APYRASEFAMLY"/>
</dbReference>
<comment type="caution">
    <text evidence="9">The sequence shown here is derived from an EMBL/GenBank/DDBJ whole genome shotgun (WGS) entry which is preliminary data.</text>
</comment>
<organism evidence="9 10">
    <name type="scientific">Ureibacillus yapensis</name>
    <dbReference type="NCBI Taxonomy" id="2304605"/>
    <lineage>
        <taxon>Bacteria</taxon>
        <taxon>Bacillati</taxon>
        <taxon>Bacillota</taxon>
        <taxon>Bacilli</taxon>
        <taxon>Bacillales</taxon>
        <taxon>Caryophanaceae</taxon>
        <taxon>Ureibacillus</taxon>
    </lineage>
</organism>
<accession>A0A396SF25</accession>
<dbReference type="Gene3D" id="3.90.780.10">
    <property type="entry name" value="5'-Nucleotidase, C-terminal domain"/>
    <property type="match status" value="1"/>
</dbReference>
<gene>
    <name evidence="9" type="ORF">D1B33_09175</name>
</gene>
<dbReference type="SUPFAM" id="SSF56300">
    <property type="entry name" value="Metallo-dependent phosphatases"/>
    <property type="match status" value="1"/>
</dbReference>
<keyword evidence="2" id="KW-0134">Cell wall</keyword>
<evidence type="ECO:0000256" key="4">
    <source>
        <dbReference type="ARBA" id="ARBA00022729"/>
    </source>
</evidence>
<keyword evidence="6" id="KW-0547">Nucleotide-binding</keyword>
<dbReference type="GO" id="GO:0030288">
    <property type="term" value="C:outer membrane-bounded periplasmic space"/>
    <property type="evidence" value="ECO:0007669"/>
    <property type="project" value="TreeGrafter"/>
</dbReference>
<keyword evidence="5" id="KW-0572">Peptidoglycan-anchor</keyword>
<dbReference type="EMBL" id="QWEI01000004">
    <property type="protein sequence ID" value="RHW36842.1"/>
    <property type="molecule type" value="Genomic_DNA"/>
</dbReference>
<dbReference type="Gene3D" id="3.60.21.10">
    <property type="match status" value="1"/>
</dbReference>
<proteinExistence type="inferred from homology"/>
<evidence type="ECO:0000256" key="1">
    <source>
        <dbReference type="ARBA" id="ARBA00004168"/>
    </source>
</evidence>
<dbReference type="GO" id="GO:0009166">
    <property type="term" value="P:nucleotide catabolic process"/>
    <property type="evidence" value="ECO:0007669"/>
    <property type="project" value="InterPro"/>
</dbReference>
<dbReference type="PANTHER" id="PTHR11575:SF24">
    <property type="entry name" value="5'-NUCLEOTIDASE"/>
    <property type="match status" value="1"/>
</dbReference>
<dbReference type="FunFam" id="3.90.780.10:FF:000004">
    <property type="entry name" value="UDP-sugar hydrolase, putative"/>
    <property type="match status" value="1"/>
</dbReference>
<sequence length="531" mass="57427">MKKFIPGVLLSFSLLGTTVSAAPPEHANYKERYIPVQLLGMNDFHGQIDVYGKVAGKPVGGAEYLAAYLEKYEEEAKQNKTETLMVHVGDAIGASAPTSALLQDEPTIQLFNELGVDVATVGNHEFDEGVEELMRLIDGGVHEATGYFEGANFPFVAANVMDEKTGEPILPPYMIKKVNGMPIGFIGVVTKETPNIVVPSAVEGLEFTDEVEAIDKAVAELKGQGVESIVVLAHNPVVSNQDGSNASGDVVEFANKVNDEVDVIYGAHNHSFANAVVDDKLIVQSYSNGTAFSDVDLLIDPKTKDIVQKEAKIVTTYHEGIEPDAKVKEMVESYKETVAPLVNEVIGQTTSPLTRNQDDSGESTLGNFTADSHRAVMGTDFAFMNPGGIRADIDAGDITWGEVYTTSPFGNSLVSMELTGEQIKEILEQQWKGSYPRMLQISGLQYTWDQNAPVGERIVEVTDEEGAPLNPDQTYTVAANNYLATGGDGFTVFKEGGNPVNGPLDYEAMVSYIKTFKEPIQASALDRINVQ</sequence>
<feature type="signal peptide" evidence="6">
    <location>
        <begin position="1"/>
        <end position="21"/>
    </location>
</feature>
<dbReference type="InterPro" id="IPR036907">
    <property type="entry name" value="5'-Nucleotdase_C_sf"/>
</dbReference>
<evidence type="ECO:0000313" key="10">
    <source>
        <dbReference type="Proteomes" id="UP000265692"/>
    </source>
</evidence>
<protein>
    <submittedName>
        <fullName evidence="9">Bifunctional metallophosphatase/5'-nucleotidase</fullName>
    </submittedName>
</protein>
<dbReference type="GO" id="GO:0008768">
    <property type="term" value="F:UDP-sugar diphosphatase activity"/>
    <property type="evidence" value="ECO:0007669"/>
    <property type="project" value="TreeGrafter"/>
</dbReference>